<gene>
    <name evidence="11" type="ORF">LODBEIA_P41120</name>
</gene>
<evidence type="ECO:0000256" key="8">
    <source>
        <dbReference type="PROSITE-ProRule" id="PRU00555"/>
    </source>
</evidence>
<keyword evidence="7" id="KW-0325">Glycoprotein</keyword>
<feature type="chain" id="PRO_5044992808" description="Lysophospholipase" evidence="9">
    <location>
        <begin position="18"/>
        <end position="614"/>
    </location>
</feature>
<dbReference type="EMBL" id="OZ022409">
    <property type="protein sequence ID" value="CAK9440012.1"/>
    <property type="molecule type" value="Genomic_DNA"/>
</dbReference>
<dbReference type="RefSeq" id="XP_066831050.1">
    <property type="nucleotide sequence ID" value="XM_066974298.1"/>
</dbReference>
<organism evidence="11 12">
    <name type="scientific">Lodderomyces beijingensis</name>
    <dbReference type="NCBI Taxonomy" id="1775926"/>
    <lineage>
        <taxon>Eukaryota</taxon>
        <taxon>Fungi</taxon>
        <taxon>Dikarya</taxon>
        <taxon>Ascomycota</taxon>
        <taxon>Saccharomycotina</taxon>
        <taxon>Pichiomycetes</taxon>
        <taxon>Debaryomycetaceae</taxon>
        <taxon>Candida/Lodderomyces clade</taxon>
        <taxon>Lodderomyces</taxon>
    </lineage>
</organism>
<dbReference type="SMART" id="SM00022">
    <property type="entry name" value="PLAc"/>
    <property type="match status" value="1"/>
</dbReference>
<dbReference type="PANTHER" id="PTHR10728">
    <property type="entry name" value="CYTOSOLIC PHOSPHOLIPASE A2"/>
    <property type="match status" value="1"/>
</dbReference>
<proteinExistence type="inferred from homology"/>
<evidence type="ECO:0000313" key="12">
    <source>
        <dbReference type="Proteomes" id="UP001497383"/>
    </source>
</evidence>
<accession>A0ABP0ZQC2</accession>
<name>A0ABP0ZQC2_9ASCO</name>
<dbReference type="EC" id="3.1.1.5" evidence="2 9"/>
<dbReference type="PROSITE" id="PS51210">
    <property type="entry name" value="PLA2C"/>
    <property type="match status" value="1"/>
</dbReference>
<sequence length="614" mass="67187">MNSGLVLSFFFLGYAVAISFFKSSNISSYAPQKAICPSGQLTRSSTTGLNSNEKSYIDSRYPIAKSNLATFLKDANLKNFSVDSFLNNANPTIGLAFSGGGYRAQLTGAGQYAALDSRNQVTKGKGLGGILQSASYIAGLSGGAWLVGSVVSNDLISIDDLESQSKLWQTQTSILDYYGVFDVLDNQGMWLNIGFDVQAKQFAGFDTSITDLWGRALSYQLLANYPNNGAGFTFSSVMDLPSYQSHQAPYPILVSLGREPGTSVINVNSTIFSMTPHELGSEDPSLQSFAQTKYLGSKLDNGYPVKNCYTGFDNAGFFMGTSSSLFNSIITTLSRSLVPKFIQDLITNFAVDAFEGLNTDVANYNPNPFYKSQNPSNSIEKSQSLHLVDGGEDDENIPLVPLVRKGLSVIFAFDASRDVAGYPAGSSLISTYQRQFSSQGNFAFPHVPDQKTFRNLNLTAKPCFFGCDAKNMSDLSSNPLEIPLVIYFANRPFSFWSNTSTWKLAYPTEDRNAMIQNGFETATRLNGTLDDEWNACVGCAIIRREQERLNIQQTEQCRKCFQKYCWDGSYYTGDSIGDNFDYNGMTENGDVFNAQSIPGFDDTGADVSVPNQSN</sequence>
<evidence type="ECO:0000256" key="2">
    <source>
        <dbReference type="ARBA" id="ARBA00013274"/>
    </source>
</evidence>
<evidence type="ECO:0000256" key="6">
    <source>
        <dbReference type="ARBA" id="ARBA00023098"/>
    </source>
</evidence>
<protein>
    <recommendedName>
        <fullName evidence="2 9">Lysophospholipase</fullName>
        <ecNumber evidence="2 9">3.1.1.5</ecNumber>
    </recommendedName>
</protein>
<comment type="similarity">
    <text evidence="1 9">Belongs to the lysophospholipase family.</text>
</comment>
<dbReference type="SUPFAM" id="SSF52151">
    <property type="entry name" value="FabD/lysophospholipase-like"/>
    <property type="match status" value="1"/>
</dbReference>
<dbReference type="InterPro" id="IPR016035">
    <property type="entry name" value="Acyl_Trfase/lysoPLipase"/>
</dbReference>
<dbReference type="PANTHER" id="PTHR10728:SF33">
    <property type="entry name" value="LYSOPHOSPHOLIPASE 1-RELATED"/>
    <property type="match status" value="1"/>
</dbReference>
<evidence type="ECO:0000256" key="7">
    <source>
        <dbReference type="ARBA" id="ARBA00023180"/>
    </source>
</evidence>
<evidence type="ECO:0000259" key="10">
    <source>
        <dbReference type="PROSITE" id="PS51210"/>
    </source>
</evidence>
<keyword evidence="5 8" id="KW-0442">Lipid degradation</keyword>
<feature type="signal peptide" evidence="9">
    <location>
        <begin position="1"/>
        <end position="17"/>
    </location>
</feature>
<dbReference type="InterPro" id="IPR002642">
    <property type="entry name" value="LysoPLipase_cat_dom"/>
</dbReference>
<evidence type="ECO:0000256" key="1">
    <source>
        <dbReference type="ARBA" id="ARBA00008780"/>
    </source>
</evidence>
<dbReference type="GeneID" id="92209308"/>
<keyword evidence="4 8" id="KW-0378">Hydrolase</keyword>
<dbReference type="Pfam" id="PF01735">
    <property type="entry name" value="PLA2_B"/>
    <property type="match status" value="1"/>
</dbReference>
<evidence type="ECO:0000313" key="11">
    <source>
        <dbReference type="EMBL" id="CAK9440012.1"/>
    </source>
</evidence>
<evidence type="ECO:0000256" key="9">
    <source>
        <dbReference type="RuleBase" id="RU362103"/>
    </source>
</evidence>
<comment type="catalytic activity">
    <reaction evidence="9">
        <text>a 1-acyl-sn-glycero-3-phosphocholine + H2O = sn-glycerol 3-phosphocholine + a fatty acid + H(+)</text>
        <dbReference type="Rhea" id="RHEA:15177"/>
        <dbReference type="ChEBI" id="CHEBI:15377"/>
        <dbReference type="ChEBI" id="CHEBI:15378"/>
        <dbReference type="ChEBI" id="CHEBI:16870"/>
        <dbReference type="ChEBI" id="CHEBI:28868"/>
        <dbReference type="ChEBI" id="CHEBI:58168"/>
        <dbReference type="EC" id="3.1.1.5"/>
    </reaction>
</comment>
<evidence type="ECO:0000256" key="5">
    <source>
        <dbReference type="ARBA" id="ARBA00022963"/>
    </source>
</evidence>
<dbReference type="Gene3D" id="3.40.1090.10">
    <property type="entry name" value="Cytosolic phospholipase A2 catalytic domain"/>
    <property type="match status" value="1"/>
</dbReference>
<reference evidence="11 12" key="1">
    <citation type="submission" date="2024-03" db="EMBL/GenBank/DDBJ databases">
        <authorList>
            <person name="Brejova B."/>
        </authorList>
    </citation>
    <scope>NUCLEOTIDE SEQUENCE [LARGE SCALE GENOMIC DNA]</scope>
    <source>
        <strain evidence="11 12">CBS 14171</strain>
    </source>
</reference>
<dbReference type="Proteomes" id="UP001497383">
    <property type="component" value="Chromosome 5"/>
</dbReference>
<keyword evidence="12" id="KW-1185">Reference proteome</keyword>
<feature type="domain" description="PLA2c" evidence="10">
    <location>
        <begin position="35"/>
        <end position="571"/>
    </location>
</feature>
<keyword evidence="3 9" id="KW-0732">Signal</keyword>
<keyword evidence="6 8" id="KW-0443">Lipid metabolism</keyword>
<evidence type="ECO:0000256" key="3">
    <source>
        <dbReference type="ARBA" id="ARBA00022729"/>
    </source>
</evidence>
<evidence type="ECO:0000256" key="4">
    <source>
        <dbReference type="ARBA" id="ARBA00022801"/>
    </source>
</evidence>